<dbReference type="SUPFAM" id="SSF53756">
    <property type="entry name" value="UDP-Glycosyltransferase/glycogen phosphorylase"/>
    <property type="match status" value="1"/>
</dbReference>
<accession>A0A1I0AJP4</accession>
<dbReference type="AlphaFoldDB" id="A0A1I0AJP4"/>
<name>A0A1I0AJP4_9FIRM</name>
<dbReference type="CDD" id="cd03801">
    <property type="entry name" value="GT4_PimA-like"/>
    <property type="match status" value="1"/>
</dbReference>
<evidence type="ECO:0000259" key="1">
    <source>
        <dbReference type="Pfam" id="PF00534"/>
    </source>
</evidence>
<dbReference type="STRING" id="1120990.SAMN03080614_10233"/>
<dbReference type="InterPro" id="IPR001296">
    <property type="entry name" value="Glyco_trans_1"/>
</dbReference>
<dbReference type="PANTHER" id="PTHR12526">
    <property type="entry name" value="GLYCOSYLTRANSFERASE"/>
    <property type="match status" value="1"/>
</dbReference>
<gene>
    <name evidence="3" type="ORF">SAMN03080614_10233</name>
</gene>
<sequence>MLIVFVKSTSLGGISTHIKELQRGLKKLNYQTEVIEINLKPLKFIKNILALRYVCHREEVIVHFHGYKAILVLPFIPQRVKKVCTIHGFLDEGRWRNSFLKGLLVELFKKVDHFICVSHSLKNYIQGQFKVPQSKITVIYNGVSVDNKEIPKNKGKKIINIGACGRLVKLKGYDGLIHAFNNIYPKFDVRLHIIGSGPEEENLKKLARDKVYFHGYKPNPLEYMEMFHLFVQPSLVEGCGVSVLEAMSLNIPVIVSDAGGLPELIEHGVHGLIFPKGDIKALTNCLIMVLSNKEIGNKGNLLDKLGINNRAWVAENFSICKMLELTISVYNKILGEFLYEKVV</sequence>
<keyword evidence="4" id="KW-1185">Reference proteome</keyword>
<feature type="domain" description="Glycosyltransferase subfamily 4-like N-terminal" evidence="2">
    <location>
        <begin position="44"/>
        <end position="146"/>
    </location>
</feature>
<dbReference type="PANTHER" id="PTHR12526:SF630">
    <property type="entry name" value="GLYCOSYLTRANSFERASE"/>
    <property type="match status" value="1"/>
</dbReference>
<dbReference type="EMBL" id="FOIF01000023">
    <property type="protein sequence ID" value="SES94525.1"/>
    <property type="molecule type" value="Genomic_DNA"/>
</dbReference>
<dbReference type="Pfam" id="PF13439">
    <property type="entry name" value="Glyco_transf_4"/>
    <property type="match status" value="1"/>
</dbReference>
<dbReference type="RefSeq" id="WP_091350611.1">
    <property type="nucleotide sequence ID" value="NZ_FOIF01000023.1"/>
</dbReference>
<keyword evidence="3" id="KW-0808">Transferase</keyword>
<dbReference type="Gene3D" id="3.40.50.2000">
    <property type="entry name" value="Glycogen Phosphorylase B"/>
    <property type="match status" value="2"/>
</dbReference>
<protein>
    <submittedName>
        <fullName evidence="3">Glycosyltransferase involved in cell wall bisynthesis</fullName>
    </submittedName>
</protein>
<proteinExistence type="predicted"/>
<evidence type="ECO:0000313" key="3">
    <source>
        <dbReference type="EMBL" id="SES94525.1"/>
    </source>
</evidence>
<dbReference type="Pfam" id="PF00534">
    <property type="entry name" value="Glycos_transf_1"/>
    <property type="match status" value="1"/>
</dbReference>
<feature type="domain" description="Glycosyl transferase family 1" evidence="1">
    <location>
        <begin position="151"/>
        <end position="300"/>
    </location>
</feature>
<dbReference type="InterPro" id="IPR028098">
    <property type="entry name" value="Glyco_trans_4-like_N"/>
</dbReference>
<dbReference type="OrthoDB" id="3199616at2"/>
<organism evidence="3 4">
    <name type="scientific">Anaerobranca gottschalkii DSM 13577</name>
    <dbReference type="NCBI Taxonomy" id="1120990"/>
    <lineage>
        <taxon>Bacteria</taxon>
        <taxon>Bacillati</taxon>
        <taxon>Bacillota</taxon>
        <taxon>Clostridia</taxon>
        <taxon>Eubacteriales</taxon>
        <taxon>Proteinivoracaceae</taxon>
        <taxon>Anaerobranca</taxon>
    </lineage>
</organism>
<evidence type="ECO:0000313" key="4">
    <source>
        <dbReference type="Proteomes" id="UP000243819"/>
    </source>
</evidence>
<evidence type="ECO:0000259" key="2">
    <source>
        <dbReference type="Pfam" id="PF13439"/>
    </source>
</evidence>
<dbReference type="GO" id="GO:0016757">
    <property type="term" value="F:glycosyltransferase activity"/>
    <property type="evidence" value="ECO:0007669"/>
    <property type="project" value="InterPro"/>
</dbReference>
<dbReference type="Proteomes" id="UP000243819">
    <property type="component" value="Unassembled WGS sequence"/>
</dbReference>
<reference evidence="4" key="1">
    <citation type="submission" date="2016-10" db="EMBL/GenBank/DDBJ databases">
        <authorList>
            <person name="Varghese N."/>
            <person name="Submissions S."/>
        </authorList>
    </citation>
    <scope>NUCLEOTIDE SEQUENCE [LARGE SCALE GENOMIC DNA]</scope>
    <source>
        <strain evidence="4">DSM 13577</strain>
    </source>
</reference>